<keyword evidence="2" id="KW-1185">Reference proteome</keyword>
<dbReference type="SUPFAM" id="SSF50405">
    <property type="entry name" value="Actin-crosslinking proteins"/>
    <property type="match status" value="1"/>
</dbReference>
<dbReference type="Proteomes" id="UP001501444">
    <property type="component" value="Unassembled WGS sequence"/>
</dbReference>
<dbReference type="Gene3D" id="2.80.10.50">
    <property type="match status" value="1"/>
</dbReference>
<comment type="caution">
    <text evidence="1">The sequence shown here is derived from an EMBL/GenBank/DDBJ whole genome shotgun (WGS) entry which is preliminary data.</text>
</comment>
<reference evidence="1 2" key="1">
    <citation type="journal article" date="2019" name="Int. J. Syst. Evol. Microbiol.">
        <title>The Global Catalogue of Microorganisms (GCM) 10K type strain sequencing project: providing services to taxonomists for standard genome sequencing and annotation.</title>
        <authorList>
            <consortium name="The Broad Institute Genomics Platform"/>
            <consortium name="The Broad Institute Genome Sequencing Center for Infectious Disease"/>
            <person name="Wu L."/>
            <person name="Ma J."/>
        </authorList>
    </citation>
    <scope>NUCLEOTIDE SEQUENCE [LARGE SCALE GENOMIC DNA]</scope>
    <source>
        <strain evidence="1 2">JCM 3272</strain>
    </source>
</reference>
<protein>
    <submittedName>
        <fullName evidence="1">Uncharacterized protein</fullName>
    </submittedName>
</protein>
<dbReference type="CDD" id="cd00257">
    <property type="entry name" value="beta-trefoil_FSCN-like"/>
    <property type="match status" value="1"/>
</dbReference>
<proteinExistence type="predicted"/>
<evidence type="ECO:0000313" key="2">
    <source>
        <dbReference type="Proteomes" id="UP001501444"/>
    </source>
</evidence>
<organism evidence="1 2">
    <name type="scientific">Dactylosporangium salmoneum</name>
    <dbReference type="NCBI Taxonomy" id="53361"/>
    <lineage>
        <taxon>Bacteria</taxon>
        <taxon>Bacillati</taxon>
        <taxon>Actinomycetota</taxon>
        <taxon>Actinomycetes</taxon>
        <taxon>Micromonosporales</taxon>
        <taxon>Micromonosporaceae</taxon>
        <taxon>Dactylosporangium</taxon>
    </lineage>
</organism>
<dbReference type="EMBL" id="BAAARV010000013">
    <property type="protein sequence ID" value="GAA2333990.1"/>
    <property type="molecule type" value="Genomic_DNA"/>
</dbReference>
<accession>A0ABN3FN24</accession>
<name>A0ABN3FN24_9ACTN</name>
<sequence length="71" mass="7178">MTVPSGAGLPLIASGTAVGTAETFDLITNADGSVSLRAAASGRYVCADNFGLNPLTATKTAISTWESFDLL</sequence>
<gene>
    <name evidence="1" type="ORF">GCM10010170_013430</name>
</gene>
<dbReference type="InterPro" id="IPR008999">
    <property type="entry name" value="Actin-crosslinking"/>
</dbReference>
<dbReference type="RefSeq" id="WP_344611362.1">
    <property type="nucleotide sequence ID" value="NZ_BAAARV010000013.1"/>
</dbReference>
<evidence type="ECO:0000313" key="1">
    <source>
        <dbReference type="EMBL" id="GAA2333990.1"/>
    </source>
</evidence>